<evidence type="ECO:0000313" key="3">
    <source>
        <dbReference type="Proteomes" id="UP000031972"/>
    </source>
</evidence>
<dbReference type="OrthoDB" id="2429144at2"/>
<name>A0A0C2QYV1_9BACL</name>
<keyword evidence="3" id="KW-1185">Reference proteome</keyword>
<accession>A0A0C2QYV1</accession>
<dbReference type="AlphaFoldDB" id="A0A0C2QYV1"/>
<gene>
    <name evidence="2" type="ORF">KR50_36330</name>
</gene>
<feature type="transmembrane region" description="Helical" evidence="1">
    <location>
        <begin position="42"/>
        <end position="63"/>
    </location>
</feature>
<keyword evidence="1" id="KW-0472">Membrane</keyword>
<sequence>MAEKKWDLREIKKVKKKLLVQYNIAFLLIFLLYSYFAENVKLSFLIGLFCVFSLIVVAILLYIRLTGKSFGTKASRKEQAFDRDRIGEKRWKRQKINEIVAVGVSGVVMAVVLFSLNVDSTRFDSNSIAYAFVGTWIGLNISQIIRIKRL</sequence>
<proteinExistence type="predicted"/>
<organism evidence="2 3">
    <name type="scientific">Jeotgalibacillus campisalis</name>
    <dbReference type="NCBI Taxonomy" id="220754"/>
    <lineage>
        <taxon>Bacteria</taxon>
        <taxon>Bacillati</taxon>
        <taxon>Bacillota</taxon>
        <taxon>Bacilli</taxon>
        <taxon>Bacillales</taxon>
        <taxon>Caryophanaceae</taxon>
        <taxon>Jeotgalibacillus</taxon>
    </lineage>
</organism>
<dbReference type="RefSeq" id="WP_041061609.1">
    <property type="nucleotide sequence ID" value="NZ_JXRR01000022.1"/>
</dbReference>
<reference evidence="2 3" key="1">
    <citation type="submission" date="2015-01" db="EMBL/GenBank/DDBJ databases">
        <title>Jeotgalibacillus campisalis genome sequencing.</title>
        <authorList>
            <person name="Goh K.M."/>
            <person name="Chan K.-G."/>
            <person name="Yaakop A.S."/>
            <person name="Ee R."/>
            <person name="Gan H.M."/>
            <person name="Chan C.S."/>
        </authorList>
    </citation>
    <scope>NUCLEOTIDE SEQUENCE [LARGE SCALE GENOMIC DNA]</scope>
    <source>
        <strain evidence="2 3">SF-57</strain>
    </source>
</reference>
<evidence type="ECO:0000313" key="2">
    <source>
        <dbReference type="EMBL" id="KIL43230.1"/>
    </source>
</evidence>
<keyword evidence="1" id="KW-1133">Transmembrane helix</keyword>
<keyword evidence="1" id="KW-0812">Transmembrane</keyword>
<feature type="transmembrane region" description="Helical" evidence="1">
    <location>
        <begin position="99"/>
        <end position="116"/>
    </location>
</feature>
<protein>
    <submittedName>
        <fullName evidence="2">Uncharacterized protein</fullName>
    </submittedName>
</protein>
<evidence type="ECO:0000256" key="1">
    <source>
        <dbReference type="SAM" id="Phobius"/>
    </source>
</evidence>
<feature type="transmembrane region" description="Helical" evidence="1">
    <location>
        <begin position="128"/>
        <end position="147"/>
    </location>
</feature>
<feature type="transmembrane region" description="Helical" evidence="1">
    <location>
        <begin position="20"/>
        <end position="36"/>
    </location>
</feature>
<dbReference type="Proteomes" id="UP000031972">
    <property type="component" value="Unassembled WGS sequence"/>
</dbReference>
<dbReference type="EMBL" id="JXRR01000022">
    <property type="protein sequence ID" value="KIL43230.1"/>
    <property type="molecule type" value="Genomic_DNA"/>
</dbReference>
<comment type="caution">
    <text evidence="2">The sequence shown here is derived from an EMBL/GenBank/DDBJ whole genome shotgun (WGS) entry which is preliminary data.</text>
</comment>